<evidence type="ECO:0000313" key="2">
    <source>
        <dbReference type="EMBL" id="MBN0989367.1"/>
    </source>
</evidence>
<name>A0ABS2WCX5_9GAMM</name>
<keyword evidence="3" id="KW-1185">Reference proteome</keyword>
<evidence type="ECO:0000313" key="3">
    <source>
        <dbReference type="Proteomes" id="UP000760472"/>
    </source>
</evidence>
<proteinExistence type="predicted"/>
<dbReference type="EMBL" id="JAFFZP010000038">
    <property type="protein sequence ID" value="MBN0989367.1"/>
    <property type="molecule type" value="Genomic_DNA"/>
</dbReference>
<accession>A0ABS2WCX5</accession>
<dbReference type="InterPro" id="IPR009492">
    <property type="entry name" value="TniQ"/>
</dbReference>
<evidence type="ECO:0000259" key="1">
    <source>
        <dbReference type="Pfam" id="PF06527"/>
    </source>
</evidence>
<dbReference type="Pfam" id="PF06527">
    <property type="entry name" value="TniQ"/>
    <property type="match status" value="1"/>
</dbReference>
<dbReference type="Proteomes" id="UP000760472">
    <property type="component" value="Unassembled WGS sequence"/>
</dbReference>
<dbReference type="RefSeq" id="WP_205214281.1">
    <property type="nucleotide sequence ID" value="NZ_JAFFZP010000038.1"/>
</dbReference>
<comment type="caution">
    <text evidence="2">The sequence shown here is derived from an EMBL/GenBank/DDBJ whole genome shotgun (WGS) entry which is preliminary data.</text>
</comment>
<protein>
    <submittedName>
        <fullName evidence="2">TniQ family protein</fullName>
    </submittedName>
</protein>
<gene>
    <name evidence="2" type="ORF">JW498_18535</name>
</gene>
<feature type="domain" description="TniQ" evidence="1">
    <location>
        <begin position="9"/>
        <end position="136"/>
    </location>
</feature>
<organism evidence="2 3">
    <name type="scientific">Amphritea pacifica</name>
    <dbReference type="NCBI Taxonomy" id="2811233"/>
    <lineage>
        <taxon>Bacteria</taxon>
        <taxon>Pseudomonadati</taxon>
        <taxon>Pseudomonadota</taxon>
        <taxon>Gammaproteobacteria</taxon>
        <taxon>Oceanospirillales</taxon>
        <taxon>Oceanospirillaceae</taxon>
        <taxon>Amphritea</taxon>
    </lineage>
</organism>
<reference evidence="2 3" key="1">
    <citation type="submission" date="2021-02" db="EMBL/GenBank/DDBJ databases">
        <title>A novel species of genus Amphritea isolated from a fishpond in China.</title>
        <authorList>
            <person name="Lu H."/>
        </authorList>
    </citation>
    <scope>NUCLEOTIDE SEQUENCE [LARGE SCALE GENOMIC DNA]</scope>
    <source>
        <strain evidence="2 3">RP18W</strain>
    </source>
</reference>
<sequence length="452" mass="51745">MSPKGLFFPVRPKPFDEEGFTGYVLRIADRNGRSNLNELCLTIGMISRKSNYVVGHPYNSLFIETCAAYLKRCPVELSDSFSGLTQQHLHDEQRLIRDISIANPKLCPHCMQENGFFKADWQVAHVTHCRKHSVMLLDACPRCDATFKWDCDLFEKCQKCAVKWKDLKPALSPVPKYQHMKNEDAREMLIALYAALLFTFRPYDLMFDSLQTLQIDNDTLHRHFLQAHSLLTDQKFRSEWLLNYPSTQFYPMHNKQPLNEYLKRLAEVYSEHTHVQEHAIKVEKHEIQSVVRTPRLALASCPEDLNFQIGLIGASECLGLSGNELVELIGFGHITALNSPRMQRDILFDVRNLNTIPQRLYARAGSISSAGEDRLVPLNAILGKLKHFSMNRAQLINVLLTTPEIALFSDQKTGQWQDVKANEKTLFCCLKLFSCHGCLRASLQRSFVECAV</sequence>